<dbReference type="RefSeq" id="WP_209901953.1">
    <property type="nucleotide sequence ID" value="NZ_BAAAJW010000003.1"/>
</dbReference>
<organism evidence="1 2">
    <name type="scientific">Brachybacterium sacelli</name>
    <dbReference type="NCBI Taxonomy" id="173364"/>
    <lineage>
        <taxon>Bacteria</taxon>
        <taxon>Bacillati</taxon>
        <taxon>Actinomycetota</taxon>
        <taxon>Actinomycetes</taxon>
        <taxon>Micrococcales</taxon>
        <taxon>Dermabacteraceae</taxon>
        <taxon>Brachybacterium</taxon>
    </lineage>
</organism>
<name>A0ABS4X1H5_9MICO</name>
<dbReference type="EMBL" id="JAGIOD010000001">
    <property type="protein sequence ID" value="MBP2382231.1"/>
    <property type="molecule type" value="Genomic_DNA"/>
</dbReference>
<gene>
    <name evidence="1" type="ORF">JOF43_002188</name>
</gene>
<evidence type="ECO:0000313" key="1">
    <source>
        <dbReference type="EMBL" id="MBP2382231.1"/>
    </source>
</evidence>
<sequence length="45" mass="4879">MLAILAVQLRGRRLEQIVRRARAAEWFGVDTGDKDPLDGAGQNGG</sequence>
<evidence type="ECO:0000313" key="2">
    <source>
        <dbReference type="Proteomes" id="UP001519290"/>
    </source>
</evidence>
<proteinExistence type="predicted"/>
<dbReference type="Proteomes" id="UP001519290">
    <property type="component" value="Unassembled WGS sequence"/>
</dbReference>
<comment type="caution">
    <text evidence="1">The sequence shown here is derived from an EMBL/GenBank/DDBJ whole genome shotgun (WGS) entry which is preliminary data.</text>
</comment>
<reference evidence="1 2" key="1">
    <citation type="submission" date="2021-03" db="EMBL/GenBank/DDBJ databases">
        <title>Sequencing the genomes of 1000 actinobacteria strains.</title>
        <authorList>
            <person name="Klenk H.-P."/>
        </authorList>
    </citation>
    <scope>NUCLEOTIDE SEQUENCE [LARGE SCALE GENOMIC DNA]</scope>
    <source>
        <strain evidence="1 2">DSM 14566</strain>
    </source>
</reference>
<protein>
    <submittedName>
        <fullName evidence="1">Uncharacterized protein</fullName>
    </submittedName>
</protein>
<keyword evidence="2" id="KW-1185">Reference proteome</keyword>
<accession>A0ABS4X1H5</accession>